<dbReference type="Gene3D" id="3.40.190.10">
    <property type="entry name" value="Periplasmic binding protein-like II"/>
    <property type="match status" value="2"/>
</dbReference>
<evidence type="ECO:0000313" key="3">
    <source>
        <dbReference type="Proteomes" id="UP000190080"/>
    </source>
</evidence>
<gene>
    <name evidence="2" type="primary">lipO_6</name>
    <name evidence="2" type="ORF">CLORY_10460</name>
</gene>
<reference evidence="2 3" key="1">
    <citation type="submission" date="2017-03" db="EMBL/GenBank/DDBJ databases">
        <title>Genome sequence of Clostridium oryzae DSM 28571.</title>
        <authorList>
            <person name="Poehlein A."/>
            <person name="Daniel R."/>
        </authorList>
    </citation>
    <scope>NUCLEOTIDE SEQUENCE [LARGE SCALE GENOMIC DNA]</scope>
    <source>
        <strain evidence="2 3">DSM 28571</strain>
    </source>
</reference>
<feature type="chain" id="PRO_5039333521" evidence="1">
    <location>
        <begin position="22"/>
        <end position="554"/>
    </location>
</feature>
<dbReference type="AlphaFoldDB" id="A0A1V4IU20"/>
<protein>
    <submittedName>
        <fullName evidence="2">Lipoprotein LipO</fullName>
    </submittedName>
</protein>
<organism evidence="2 3">
    <name type="scientific">Clostridium oryzae</name>
    <dbReference type="NCBI Taxonomy" id="1450648"/>
    <lineage>
        <taxon>Bacteria</taxon>
        <taxon>Bacillati</taxon>
        <taxon>Bacillota</taxon>
        <taxon>Clostridia</taxon>
        <taxon>Eubacteriales</taxon>
        <taxon>Clostridiaceae</taxon>
        <taxon>Clostridium</taxon>
    </lineage>
</organism>
<evidence type="ECO:0000313" key="2">
    <source>
        <dbReference type="EMBL" id="OPJ63538.1"/>
    </source>
</evidence>
<dbReference type="PANTHER" id="PTHR43649:SF12">
    <property type="entry name" value="DIACETYLCHITOBIOSE BINDING PROTEIN DASA"/>
    <property type="match status" value="1"/>
</dbReference>
<dbReference type="Proteomes" id="UP000190080">
    <property type="component" value="Unassembled WGS sequence"/>
</dbReference>
<sequence>MKRNKIFSLILVTFVTASLMAGCKKSTANNEKSKNDKSPITLTVFSKDVNNNYEDFKSPVAKEITKATGVKLKMEYPVGGNLDQKIGLMIAGNDYPDMIYGGQEKLIPAGAFIKLDNYINKYGKNVKALYGKYLSRLKYSKKDPSIYMLGAFGVDAQAFEPTGGVELQVRAVKEAGYPEIKTLADAEKIIKSYVAKHPKTNGQPTIGLSIIADDWRWQSAVGNMSAFTTGKPDDGQWYVNPDTKEAEYRFLNPDQKGYFKWLNHMNSIGLLDKDSFVQKYDQYTAKISSGRVVALNDQLWQYRDAQLALTSNKKYDETYGMFPAQVNDSTKCADFADAGYNPSYGIGITTSCKNPERAFKFLDWMCSDKAQILNHWGIEGKNYKVVNGKRVIPKDEMEKRVNDKNYAKETGVGVYAYPFPERGDGVKDSSGQFYTPNTEAQIAKNYNVAQKELLKKYNANTFKDLYPKANEVVQQSWGKAWGVTVPSDSDISVILNKCNDITKAGISKAVLASPSNFDKQWNAMQSQLKAAGAEKIGKEFTKLLQDRLSLWNSK</sequence>
<dbReference type="RefSeq" id="WP_079422472.1">
    <property type="nucleotide sequence ID" value="NZ_MZGV01000008.1"/>
</dbReference>
<dbReference type="SUPFAM" id="SSF53850">
    <property type="entry name" value="Periplasmic binding protein-like II"/>
    <property type="match status" value="1"/>
</dbReference>
<dbReference type="STRING" id="1450648.CLORY_10460"/>
<dbReference type="CDD" id="cd13582">
    <property type="entry name" value="PBP2_AlgQ_like_3"/>
    <property type="match status" value="1"/>
</dbReference>
<dbReference type="OrthoDB" id="2491264at2"/>
<proteinExistence type="predicted"/>
<name>A0A1V4IU20_9CLOT</name>
<dbReference type="InterPro" id="IPR050490">
    <property type="entry name" value="Bact_solute-bd_prot1"/>
</dbReference>
<dbReference type="Pfam" id="PF01547">
    <property type="entry name" value="SBP_bac_1"/>
    <property type="match status" value="1"/>
</dbReference>
<dbReference type="InterPro" id="IPR006059">
    <property type="entry name" value="SBP"/>
</dbReference>
<keyword evidence="1" id="KW-0732">Signal</keyword>
<dbReference type="PANTHER" id="PTHR43649">
    <property type="entry name" value="ARABINOSE-BINDING PROTEIN-RELATED"/>
    <property type="match status" value="1"/>
</dbReference>
<feature type="signal peptide" evidence="1">
    <location>
        <begin position="1"/>
        <end position="21"/>
    </location>
</feature>
<dbReference type="PROSITE" id="PS51257">
    <property type="entry name" value="PROKAR_LIPOPROTEIN"/>
    <property type="match status" value="1"/>
</dbReference>
<keyword evidence="2" id="KW-0449">Lipoprotein</keyword>
<accession>A0A1V4IU20</accession>
<comment type="caution">
    <text evidence="2">The sequence shown here is derived from an EMBL/GenBank/DDBJ whole genome shotgun (WGS) entry which is preliminary data.</text>
</comment>
<dbReference type="EMBL" id="MZGV01000008">
    <property type="protein sequence ID" value="OPJ63538.1"/>
    <property type="molecule type" value="Genomic_DNA"/>
</dbReference>
<keyword evidence="3" id="KW-1185">Reference proteome</keyword>
<evidence type="ECO:0000256" key="1">
    <source>
        <dbReference type="SAM" id="SignalP"/>
    </source>
</evidence>